<evidence type="ECO:0000313" key="4">
    <source>
        <dbReference type="Proteomes" id="UP000711614"/>
    </source>
</evidence>
<evidence type="ECO:0000259" key="2">
    <source>
        <dbReference type="Pfam" id="PF01882"/>
    </source>
</evidence>
<dbReference type="Pfam" id="PF01882">
    <property type="entry name" value="DUF58"/>
    <property type="match status" value="1"/>
</dbReference>
<keyword evidence="4" id="KW-1185">Reference proteome</keyword>
<dbReference type="InterPro" id="IPR002881">
    <property type="entry name" value="DUF58"/>
</dbReference>
<feature type="transmembrane region" description="Helical" evidence="1">
    <location>
        <begin position="34"/>
        <end position="54"/>
    </location>
</feature>
<proteinExistence type="predicted"/>
<evidence type="ECO:0000256" key="1">
    <source>
        <dbReference type="SAM" id="Phobius"/>
    </source>
</evidence>
<organism evidence="3 4">
    <name type="scientific">Arthrobacter stackebrandtii</name>
    <dbReference type="NCBI Taxonomy" id="272161"/>
    <lineage>
        <taxon>Bacteria</taxon>
        <taxon>Bacillati</taxon>
        <taxon>Actinomycetota</taxon>
        <taxon>Actinomycetes</taxon>
        <taxon>Micrococcales</taxon>
        <taxon>Micrococcaceae</taxon>
        <taxon>Arthrobacter</taxon>
    </lineage>
</organism>
<dbReference type="EMBL" id="JAGIOI010000001">
    <property type="protein sequence ID" value="MBP2411578.1"/>
    <property type="molecule type" value="Genomic_DNA"/>
</dbReference>
<feature type="domain" description="DUF58" evidence="2">
    <location>
        <begin position="201"/>
        <end position="243"/>
    </location>
</feature>
<sequence length="438" mass="47156">MATPRPFRPRGWLLLGCGLAAFLLAWLLGRRDLLTVAMFCFALLAAAYGALHLFKTGFTLKRTVSPMLGQVGQPLEVTLEVHGRNPGGTQSRLVETLPFSFRDMPAFTHPNPVAPRSLRSDYHYTLHPSHRGVFTIGPLRGNFTDPFDVAFLHRRIDDGDRLTIAPAAVPLPAISLTEGRGPDGTHSTRELAHARQDDVMTRDYRHGDPMRRVHWPVTARQGKLMVRAEESVTTPEAQLLLDRRHLAYGEPGRSTERFQAAGRTNAALPDLATTAAFEAAIVAAVSIATHLMEQGYTLGVVDHRGEPAFLTSASAPDPSREEFSGHHGIFDVAAGLAALELSGPGETALPAALAQKLHGGTSLGPLVAVTGLLSEPEAQLLAGNSETIHSSYALLLCEDPAQAEPAVRILHRAGWHAVALTPRTPLLAAWHALDGSTP</sequence>
<name>A0ABS4YS09_9MICC</name>
<gene>
    <name evidence="3" type="ORF">JOF48_000377</name>
</gene>
<keyword evidence="1" id="KW-0472">Membrane</keyword>
<reference evidence="3 4" key="1">
    <citation type="submission" date="2021-03" db="EMBL/GenBank/DDBJ databases">
        <title>Sequencing the genomes of 1000 actinobacteria strains.</title>
        <authorList>
            <person name="Klenk H.-P."/>
        </authorList>
    </citation>
    <scope>NUCLEOTIDE SEQUENCE [LARGE SCALE GENOMIC DNA]</scope>
    <source>
        <strain evidence="3 4">DSM 16005</strain>
    </source>
</reference>
<dbReference type="RefSeq" id="WP_209676790.1">
    <property type="nucleotide sequence ID" value="NZ_JAGIOI010000001.1"/>
</dbReference>
<evidence type="ECO:0000313" key="3">
    <source>
        <dbReference type="EMBL" id="MBP2411578.1"/>
    </source>
</evidence>
<dbReference type="PANTHER" id="PTHR34351:SF1">
    <property type="entry name" value="SLR1927 PROTEIN"/>
    <property type="match status" value="1"/>
</dbReference>
<dbReference type="Proteomes" id="UP000711614">
    <property type="component" value="Unassembled WGS sequence"/>
</dbReference>
<comment type="caution">
    <text evidence="3">The sequence shown here is derived from an EMBL/GenBank/DDBJ whole genome shotgun (WGS) entry which is preliminary data.</text>
</comment>
<dbReference type="PANTHER" id="PTHR34351">
    <property type="entry name" value="SLR1927 PROTEIN-RELATED"/>
    <property type="match status" value="1"/>
</dbReference>
<keyword evidence="1" id="KW-0812">Transmembrane</keyword>
<keyword evidence="1" id="KW-1133">Transmembrane helix</keyword>
<feature type="transmembrane region" description="Helical" evidence="1">
    <location>
        <begin position="12"/>
        <end position="28"/>
    </location>
</feature>
<protein>
    <submittedName>
        <fullName evidence="3">Uncharacterized protein (DUF58 family)</fullName>
    </submittedName>
</protein>
<accession>A0ABS4YS09</accession>